<comment type="caution">
    <text evidence="3">The sequence shown here is derived from an EMBL/GenBank/DDBJ whole genome shotgun (WGS) entry which is preliminary data.</text>
</comment>
<dbReference type="InterPro" id="IPR003305">
    <property type="entry name" value="CenC_carb-bd"/>
</dbReference>
<accession>A0ABR4KSN2</accession>
<proteinExistence type="predicted"/>
<reference evidence="3 4" key="1">
    <citation type="submission" date="2024-07" db="EMBL/GenBank/DDBJ databases">
        <title>Section-level genome sequencing and comparative genomics of Aspergillus sections Usti and Cavernicolus.</title>
        <authorList>
            <consortium name="Lawrence Berkeley National Laboratory"/>
            <person name="Nybo J.L."/>
            <person name="Vesth T.C."/>
            <person name="Theobald S."/>
            <person name="Frisvad J.C."/>
            <person name="Larsen T.O."/>
            <person name="Kjaerboelling I."/>
            <person name="Rothschild-Mancinelli K."/>
            <person name="Lyhne E.K."/>
            <person name="Kogle M.E."/>
            <person name="Barry K."/>
            <person name="Clum A."/>
            <person name="Na H."/>
            <person name="Ledsgaard L."/>
            <person name="Lin J."/>
            <person name="Lipzen A."/>
            <person name="Kuo A."/>
            <person name="Riley R."/>
            <person name="Mondo S."/>
            <person name="LaButti K."/>
            <person name="Haridas S."/>
            <person name="Pangalinan J."/>
            <person name="Salamov A.A."/>
            <person name="Simmons B.A."/>
            <person name="Magnuson J.K."/>
            <person name="Chen J."/>
            <person name="Drula E."/>
            <person name="Henrissat B."/>
            <person name="Wiebenga A."/>
            <person name="Lubbers R.J."/>
            <person name="Gomes A.C."/>
            <person name="Macurrencykelacurrency M.R."/>
            <person name="Stajich J."/>
            <person name="Grigoriev I.V."/>
            <person name="Mortensen U.H."/>
            <person name="De vries R.P."/>
            <person name="Baker S.E."/>
            <person name="Andersen M.R."/>
        </authorList>
    </citation>
    <scope>NUCLEOTIDE SEQUENCE [LARGE SCALE GENOMIC DNA]</scope>
    <source>
        <strain evidence="3 4">CBS 756.74</strain>
    </source>
</reference>
<sequence length="155" mass="16753">MPPACNVINNPGFEAGLDSWTTSGPATVVTSPVAYAGENFLSLETTPDAPTNTITQDLYWLDTANVHNLTVQVRVEGPIPATSHCEVRAYIGEDAEAGEFASDLIFNGDEWVTLQGSFQPTVRDTTISLVGYCAFGESDNEYFNVYFDDVVVADC</sequence>
<dbReference type="EMBL" id="JBFXLR010000010">
    <property type="protein sequence ID" value="KAL2855273.1"/>
    <property type="molecule type" value="Genomic_DNA"/>
</dbReference>
<evidence type="ECO:0000313" key="3">
    <source>
        <dbReference type="EMBL" id="KAL2855273.1"/>
    </source>
</evidence>
<dbReference type="InterPro" id="IPR008979">
    <property type="entry name" value="Galactose-bd-like_sf"/>
</dbReference>
<evidence type="ECO:0000259" key="2">
    <source>
        <dbReference type="Pfam" id="PF02018"/>
    </source>
</evidence>
<feature type="domain" description="CBM-cenC" evidence="2">
    <location>
        <begin position="6"/>
        <end position="128"/>
    </location>
</feature>
<dbReference type="Proteomes" id="UP001610444">
    <property type="component" value="Unassembled WGS sequence"/>
</dbReference>
<protein>
    <recommendedName>
        <fullName evidence="2">CBM-cenC domain-containing protein</fullName>
    </recommendedName>
</protein>
<evidence type="ECO:0000256" key="1">
    <source>
        <dbReference type="ARBA" id="ARBA00022801"/>
    </source>
</evidence>
<dbReference type="SUPFAM" id="SSF49785">
    <property type="entry name" value="Galactose-binding domain-like"/>
    <property type="match status" value="1"/>
</dbReference>
<name>A0ABR4KSN2_9EURO</name>
<organism evidence="3 4">
    <name type="scientific">Aspergillus pseudodeflectus</name>
    <dbReference type="NCBI Taxonomy" id="176178"/>
    <lineage>
        <taxon>Eukaryota</taxon>
        <taxon>Fungi</taxon>
        <taxon>Dikarya</taxon>
        <taxon>Ascomycota</taxon>
        <taxon>Pezizomycotina</taxon>
        <taxon>Eurotiomycetes</taxon>
        <taxon>Eurotiomycetidae</taxon>
        <taxon>Eurotiales</taxon>
        <taxon>Aspergillaceae</taxon>
        <taxon>Aspergillus</taxon>
        <taxon>Aspergillus subgen. Nidulantes</taxon>
    </lineage>
</organism>
<dbReference type="RefSeq" id="XP_070901929.1">
    <property type="nucleotide sequence ID" value="XM_071039404.1"/>
</dbReference>
<dbReference type="Pfam" id="PF02018">
    <property type="entry name" value="CBM_4_9"/>
    <property type="match status" value="1"/>
</dbReference>
<dbReference type="GeneID" id="98154568"/>
<keyword evidence="1" id="KW-0378">Hydrolase</keyword>
<evidence type="ECO:0000313" key="4">
    <source>
        <dbReference type="Proteomes" id="UP001610444"/>
    </source>
</evidence>
<gene>
    <name evidence="3" type="ORF">BJX68DRAFT_231835</name>
</gene>
<dbReference type="Gene3D" id="2.60.120.260">
    <property type="entry name" value="Galactose-binding domain-like"/>
    <property type="match status" value="1"/>
</dbReference>
<keyword evidence="4" id="KW-1185">Reference proteome</keyword>